<evidence type="ECO:0000256" key="5">
    <source>
        <dbReference type="ARBA" id="ARBA00022679"/>
    </source>
</evidence>
<dbReference type="KEGG" id="baj:BCTU_058"/>
<evidence type="ECO:0000313" key="12">
    <source>
        <dbReference type="Proteomes" id="UP000006811"/>
    </source>
</evidence>
<dbReference type="NCBIfam" id="TIGR00874">
    <property type="entry name" value="talAB"/>
    <property type="match status" value="1"/>
</dbReference>
<dbReference type="GO" id="GO:0005829">
    <property type="term" value="C:cytosol"/>
    <property type="evidence" value="ECO:0007669"/>
    <property type="project" value="TreeGrafter"/>
</dbReference>
<evidence type="ECO:0000313" key="11">
    <source>
        <dbReference type="EMBL" id="AEH39650.1"/>
    </source>
</evidence>
<sequence>MNQLEVLKKFTTIVVDSADIHLVHKYKPSDATTNPSIILNNVLSNKYNNIIEKSILYSKKLGGSLEKKVINALDMISVRFGCEILKFIPGYISTEIDAELSFNTDLCIQKSIKIIKLYNILGVDKSRILIKLAATWEGIQAAKYLRKIGILCNLTLLFSFAQAQACADAKVFLISPFVGRIYDWYSKNQNNNDPYIASKDPGVIAIKNIFYHYKKFGYKTIIMGASFRKIEQIIELAGCDKLTISPILLDQLKKCTIQINRKLNYQLNNNVITKPNALSESEFRWLHNKNLMAVEKLAEGINQFYLDKKISNFFIKKNIILESRKKIYI</sequence>
<dbReference type="GO" id="GO:0005975">
    <property type="term" value="P:carbohydrate metabolic process"/>
    <property type="evidence" value="ECO:0007669"/>
    <property type="project" value="InterPro"/>
</dbReference>
<dbReference type="OrthoDB" id="9809101at2"/>
<keyword evidence="12" id="KW-1185">Reference proteome</keyword>
<dbReference type="PANTHER" id="PTHR10683:SF18">
    <property type="entry name" value="TRANSALDOLASE"/>
    <property type="match status" value="1"/>
</dbReference>
<protein>
    <recommendedName>
        <fullName evidence="4 9">Transaldolase</fullName>
        <ecNumber evidence="4 9">2.2.1.2</ecNumber>
    </recommendedName>
</protein>
<dbReference type="NCBIfam" id="NF009001">
    <property type="entry name" value="PRK12346.1"/>
    <property type="match status" value="1"/>
</dbReference>
<dbReference type="CDD" id="cd00957">
    <property type="entry name" value="Transaldolase_TalAB"/>
    <property type="match status" value="1"/>
</dbReference>
<evidence type="ECO:0000256" key="10">
    <source>
        <dbReference type="RuleBase" id="RU004155"/>
    </source>
</evidence>
<evidence type="ECO:0000256" key="9">
    <source>
        <dbReference type="NCBIfam" id="TIGR00874"/>
    </source>
</evidence>
<comment type="pathway">
    <text evidence="2 10">Carbohydrate degradation; pentose phosphate pathway; D-glyceraldehyde 3-phosphate and beta-D-fructose 6-phosphate from D-ribose 5-phosphate and D-xylulose 5-phosphate (non-oxidative stage): step 2/3.</text>
</comment>
<evidence type="ECO:0000256" key="4">
    <source>
        <dbReference type="ARBA" id="ARBA00013151"/>
    </source>
</evidence>
<dbReference type="InterPro" id="IPR004730">
    <property type="entry name" value="Transaldolase_1"/>
</dbReference>
<dbReference type="HOGENOM" id="CLU_047470_0_1_6"/>
<dbReference type="InterPro" id="IPR013785">
    <property type="entry name" value="Aldolase_TIM"/>
</dbReference>
<evidence type="ECO:0000256" key="8">
    <source>
        <dbReference type="ARBA" id="ARBA00048810"/>
    </source>
</evidence>
<gene>
    <name evidence="11" type="primary">talA</name>
    <name evidence="11" type="ORF">BCTU_058</name>
</gene>
<dbReference type="Proteomes" id="UP000006811">
    <property type="component" value="Chromosome"/>
</dbReference>
<evidence type="ECO:0000256" key="1">
    <source>
        <dbReference type="ARBA" id="ARBA00003518"/>
    </source>
</evidence>
<evidence type="ECO:0000256" key="7">
    <source>
        <dbReference type="ARBA" id="ARBA00023270"/>
    </source>
</evidence>
<dbReference type="SUPFAM" id="SSF51569">
    <property type="entry name" value="Aldolase"/>
    <property type="match status" value="1"/>
</dbReference>
<keyword evidence="6 10" id="KW-0570">Pentose shunt</keyword>
<dbReference type="PROSITE" id="PS01054">
    <property type="entry name" value="TRANSALDOLASE_1"/>
    <property type="match status" value="1"/>
</dbReference>
<dbReference type="STRING" id="261317.BCTU_058"/>
<dbReference type="UniPathway" id="UPA00115">
    <property type="reaction ID" value="UER00414"/>
</dbReference>
<comment type="function">
    <text evidence="1 10">Transaldolase is important for the balance of metabolites in the pentose-phosphate pathway.</text>
</comment>
<name>F7WZ00_9GAMM</name>
<organism evidence="11 12">
    <name type="scientific">Buchnera aphidicola</name>
    <name type="common">Cinara tujafilina</name>
    <dbReference type="NCBI Taxonomy" id="261317"/>
    <lineage>
        <taxon>Bacteria</taxon>
        <taxon>Pseudomonadati</taxon>
        <taxon>Pseudomonadota</taxon>
        <taxon>Gammaproteobacteria</taxon>
        <taxon>Enterobacterales</taxon>
        <taxon>Erwiniaceae</taxon>
        <taxon>Buchnera</taxon>
    </lineage>
</organism>
<dbReference type="GO" id="GO:0004801">
    <property type="term" value="F:transaldolase activity"/>
    <property type="evidence" value="ECO:0007669"/>
    <property type="project" value="UniProtKB-UniRule"/>
</dbReference>
<dbReference type="InterPro" id="IPR001585">
    <property type="entry name" value="TAL/FSA"/>
</dbReference>
<dbReference type="EMBL" id="CP001817">
    <property type="protein sequence ID" value="AEH39650.1"/>
    <property type="molecule type" value="Genomic_DNA"/>
</dbReference>
<accession>F7WZ00</accession>
<dbReference type="GO" id="GO:0006098">
    <property type="term" value="P:pentose-phosphate shunt"/>
    <property type="evidence" value="ECO:0007669"/>
    <property type="project" value="UniProtKB-UniRule"/>
</dbReference>
<keyword evidence="5 10" id="KW-0808">Transferase</keyword>
<dbReference type="AlphaFoldDB" id="F7WZ00"/>
<evidence type="ECO:0000256" key="2">
    <source>
        <dbReference type="ARBA" id="ARBA00004857"/>
    </source>
</evidence>
<keyword evidence="7" id="KW-0704">Schiff base</keyword>
<proteinExistence type="inferred from homology"/>
<evidence type="ECO:0000256" key="3">
    <source>
        <dbReference type="ARBA" id="ARBA00008012"/>
    </source>
</evidence>
<dbReference type="PROSITE" id="PS00958">
    <property type="entry name" value="TRANSALDOLASE_2"/>
    <property type="match status" value="1"/>
</dbReference>
<dbReference type="Pfam" id="PF00923">
    <property type="entry name" value="TAL_FSA"/>
    <property type="match status" value="1"/>
</dbReference>
<reference evidence="11 12" key="1">
    <citation type="journal article" date="2011" name="Appl. Environ. Microbiol.">
        <title>The genome of Buchnera aphidicola from the aphid Cinara tujafilina provides new clues about the evolutionary history of metabolic losses in bacterial endosymbionts.</title>
        <authorList>
            <person name="Lamelas A."/>
            <person name="Gosalbes M.J."/>
            <person name="Moya A."/>
            <person name="Latorre A."/>
        </authorList>
    </citation>
    <scope>NUCLEOTIDE SEQUENCE [LARGE SCALE GENOMIC DNA]</scope>
    <source>
        <strain evidence="12">Cinara tujafilina</strain>
    </source>
</reference>
<dbReference type="InterPro" id="IPR018225">
    <property type="entry name" value="Transaldolase_AS"/>
</dbReference>
<evidence type="ECO:0000256" key="6">
    <source>
        <dbReference type="ARBA" id="ARBA00023126"/>
    </source>
</evidence>
<dbReference type="eggNOG" id="COG0176">
    <property type="taxonomic scope" value="Bacteria"/>
</dbReference>
<comment type="similarity">
    <text evidence="3 10">Belongs to the transaldolase family. Type 1 subfamily.</text>
</comment>
<dbReference type="Gene3D" id="3.20.20.70">
    <property type="entry name" value="Aldolase class I"/>
    <property type="match status" value="1"/>
</dbReference>
<comment type="catalytic activity">
    <reaction evidence="8 10">
        <text>D-sedoheptulose 7-phosphate + D-glyceraldehyde 3-phosphate = D-erythrose 4-phosphate + beta-D-fructose 6-phosphate</text>
        <dbReference type="Rhea" id="RHEA:17053"/>
        <dbReference type="ChEBI" id="CHEBI:16897"/>
        <dbReference type="ChEBI" id="CHEBI:57483"/>
        <dbReference type="ChEBI" id="CHEBI:57634"/>
        <dbReference type="ChEBI" id="CHEBI:59776"/>
        <dbReference type="EC" id="2.2.1.2"/>
    </reaction>
</comment>
<dbReference type="PANTHER" id="PTHR10683">
    <property type="entry name" value="TRANSALDOLASE"/>
    <property type="match status" value="1"/>
</dbReference>
<dbReference type="EC" id="2.2.1.2" evidence="4 9"/>